<evidence type="ECO:0000256" key="9">
    <source>
        <dbReference type="ARBA" id="ARBA00023180"/>
    </source>
</evidence>
<feature type="compositionally biased region" description="Polar residues" evidence="12">
    <location>
        <begin position="1318"/>
        <end position="1336"/>
    </location>
</feature>
<dbReference type="PANTHER" id="PTHR19134">
    <property type="entry name" value="RECEPTOR-TYPE TYROSINE-PROTEIN PHOSPHATASE"/>
    <property type="match status" value="1"/>
</dbReference>
<feature type="compositionally biased region" description="Low complexity" evidence="12">
    <location>
        <begin position="1305"/>
        <end position="1317"/>
    </location>
</feature>
<evidence type="ECO:0000256" key="2">
    <source>
        <dbReference type="ARBA" id="ARBA00013064"/>
    </source>
</evidence>
<evidence type="ECO:0000259" key="16">
    <source>
        <dbReference type="PROSITE" id="PS50853"/>
    </source>
</evidence>
<dbReference type="InterPro" id="IPR036116">
    <property type="entry name" value="FN3_sf"/>
</dbReference>
<dbReference type="PROSITE" id="PS50056">
    <property type="entry name" value="TYR_PHOSPHATASE_2"/>
    <property type="match status" value="1"/>
</dbReference>
<dbReference type="FunFam" id="3.90.190.10:FF:000097">
    <property type="entry name" value="Tyrosine-protein phosphatase 99A"/>
    <property type="match status" value="1"/>
</dbReference>
<keyword evidence="6" id="KW-0904">Protein phosphatase</keyword>
<evidence type="ECO:0000256" key="5">
    <source>
        <dbReference type="ARBA" id="ARBA00022801"/>
    </source>
</evidence>
<dbReference type="SMART" id="SM00194">
    <property type="entry name" value="PTPc"/>
    <property type="match status" value="2"/>
</dbReference>
<dbReference type="Pfam" id="PF00102">
    <property type="entry name" value="Y_phosphatase"/>
    <property type="match status" value="2"/>
</dbReference>
<dbReference type="InterPro" id="IPR029021">
    <property type="entry name" value="Prot-tyrosine_phosphatase-like"/>
</dbReference>
<dbReference type="InterPro" id="IPR036179">
    <property type="entry name" value="Ig-like_dom_sf"/>
</dbReference>
<evidence type="ECO:0000313" key="17">
    <source>
        <dbReference type="Proteomes" id="UP000092443"/>
    </source>
</evidence>
<proteinExistence type="inferred from homology"/>
<evidence type="ECO:0000313" key="20">
    <source>
        <dbReference type="RefSeq" id="XP_037884392.1"/>
    </source>
</evidence>
<dbReference type="GO" id="GO:0004725">
    <property type="term" value="F:protein tyrosine phosphatase activity"/>
    <property type="evidence" value="ECO:0007669"/>
    <property type="project" value="UniProtKB-EC"/>
</dbReference>
<dbReference type="FunFam" id="2.60.40.10:FF:000999">
    <property type="entry name" value="Uncharacterized protein, isoform D"/>
    <property type="match status" value="1"/>
</dbReference>
<dbReference type="RefSeq" id="XP_037884390.1">
    <property type="nucleotide sequence ID" value="XM_038028462.1"/>
</dbReference>
<evidence type="ECO:0000256" key="10">
    <source>
        <dbReference type="ARBA" id="ARBA00051722"/>
    </source>
</evidence>
<dbReference type="InterPro" id="IPR050348">
    <property type="entry name" value="Protein-Tyr_Phosphatase"/>
</dbReference>
<dbReference type="FunFam" id="2.60.40.10:FF:001528">
    <property type="entry name" value="Tyrosine-protein phosphatase 99A"/>
    <property type="match status" value="1"/>
</dbReference>
<evidence type="ECO:0000256" key="8">
    <source>
        <dbReference type="ARBA" id="ARBA00023136"/>
    </source>
</evidence>
<comment type="catalytic activity">
    <reaction evidence="10">
        <text>O-phospho-L-tyrosyl-[protein] + H2O = L-tyrosyl-[protein] + phosphate</text>
        <dbReference type="Rhea" id="RHEA:10684"/>
        <dbReference type="Rhea" id="RHEA-COMP:10136"/>
        <dbReference type="Rhea" id="RHEA-COMP:20101"/>
        <dbReference type="ChEBI" id="CHEBI:15377"/>
        <dbReference type="ChEBI" id="CHEBI:43474"/>
        <dbReference type="ChEBI" id="CHEBI:46858"/>
        <dbReference type="ChEBI" id="CHEBI:61978"/>
        <dbReference type="EC" id="3.1.3.48"/>
    </reaction>
</comment>
<comment type="subcellular location">
    <subcellularLocation>
        <location evidence="1">Membrane</location>
        <topology evidence="1">Single-pass type I membrane protein</topology>
    </subcellularLocation>
</comment>
<feature type="domain" description="Fibronectin type-III" evidence="16">
    <location>
        <begin position="245"/>
        <end position="345"/>
    </location>
</feature>
<dbReference type="GeneID" id="119634370"/>
<keyword evidence="4" id="KW-0732">Signal</keyword>
<keyword evidence="17" id="KW-1185">Reference proteome</keyword>
<dbReference type="SUPFAM" id="SSF49265">
    <property type="entry name" value="Fibronectin type III"/>
    <property type="match status" value="2"/>
</dbReference>
<evidence type="ECO:0000256" key="11">
    <source>
        <dbReference type="ARBA" id="ARBA00061343"/>
    </source>
</evidence>
<dbReference type="GO" id="GO:0009653">
    <property type="term" value="P:anatomical structure morphogenesis"/>
    <property type="evidence" value="ECO:0007669"/>
    <property type="project" value="UniProtKB-ARBA"/>
</dbReference>
<dbReference type="SMART" id="SM00404">
    <property type="entry name" value="PTPc_motif"/>
    <property type="match status" value="2"/>
</dbReference>
<dbReference type="InterPro" id="IPR003961">
    <property type="entry name" value="FN3_dom"/>
</dbReference>
<dbReference type="InterPro" id="IPR013783">
    <property type="entry name" value="Ig-like_fold"/>
</dbReference>
<evidence type="ECO:0000256" key="13">
    <source>
        <dbReference type="SAM" id="Phobius"/>
    </source>
</evidence>
<dbReference type="InterPro" id="IPR003595">
    <property type="entry name" value="Tyr_Pase_cat"/>
</dbReference>
<reference evidence="18 19" key="1">
    <citation type="submission" date="2025-04" db="UniProtKB">
        <authorList>
            <consortium name="RefSeq"/>
        </authorList>
    </citation>
    <scope>IDENTIFICATION</scope>
    <source>
        <tissue evidence="18 19">Whole body pupa</tissue>
    </source>
</reference>
<dbReference type="EC" id="3.1.3.48" evidence="2"/>
<dbReference type="RefSeq" id="XP_037884392.1">
    <property type="nucleotide sequence ID" value="XM_038028464.1"/>
</dbReference>
<dbReference type="RefSeq" id="XP_037884393.1">
    <property type="nucleotide sequence ID" value="XM_038028465.1"/>
</dbReference>
<dbReference type="SUPFAM" id="SSF52799">
    <property type="entry name" value="(Phosphotyrosine protein) phosphatases II"/>
    <property type="match status" value="2"/>
</dbReference>
<evidence type="ECO:0000256" key="3">
    <source>
        <dbReference type="ARBA" id="ARBA00022692"/>
    </source>
</evidence>
<evidence type="ECO:0000259" key="14">
    <source>
        <dbReference type="PROSITE" id="PS50055"/>
    </source>
</evidence>
<dbReference type="Pfam" id="PF00041">
    <property type="entry name" value="fn3"/>
    <property type="match status" value="3"/>
</dbReference>
<feature type="domain" description="Fibronectin type-III" evidence="16">
    <location>
        <begin position="346"/>
        <end position="439"/>
    </location>
</feature>
<organism evidence="17 20">
    <name type="scientific">Glossina fuscipes</name>
    <dbReference type="NCBI Taxonomy" id="7396"/>
    <lineage>
        <taxon>Eukaryota</taxon>
        <taxon>Metazoa</taxon>
        <taxon>Ecdysozoa</taxon>
        <taxon>Arthropoda</taxon>
        <taxon>Hexapoda</taxon>
        <taxon>Insecta</taxon>
        <taxon>Pterygota</taxon>
        <taxon>Neoptera</taxon>
        <taxon>Endopterygota</taxon>
        <taxon>Diptera</taxon>
        <taxon>Brachycera</taxon>
        <taxon>Muscomorpha</taxon>
        <taxon>Hippoboscoidea</taxon>
        <taxon>Glossinidae</taxon>
        <taxon>Glossina</taxon>
    </lineage>
</organism>
<feature type="domain" description="Tyrosine-protein phosphatase" evidence="14">
    <location>
        <begin position="934"/>
        <end position="1186"/>
    </location>
</feature>
<dbReference type="InterPro" id="IPR000242">
    <property type="entry name" value="PTP_cat"/>
</dbReference>
<dbReference type="PROSITE" id="PS00383">
    <property type="entry name" value="TYR_PHOSPHATASE_1"/>
    <property type="match status" value="1"/>
</dbReference>
<keyword evidence="3 13" id="KW-0812">Transmembrane</keyword>
<evidence type="ECO:0000259" key="15">
    <source>
        <dbReference type="PROSITE" id="PS50056"/>
    </source>
</evidence>
<dbReference type="SUPFAM" id="SSF48726">
    <property type="entry name" value="Immunoglobulin"/>
    <property type="match status" value="1"/>
</dbReference>
<evidence type="ECO:0000313" key="21">
    <source>
        <dbReference type="RefSeq" id="XP_037884393.1"/>
    </source>
</evidence>
<feature type="compositionally biased region" description="Pro residues" evidence="12">
    <location>
        <begin position="1278"/>
        <end position="1288"/>
    </location>
</feature>
<feature type="domain" description="Tyrosine specific protein phosphatases" evidence="15">
    <location>
        <begin position="828"/>
        <end position="902"/>
    </location>
</feature>
<keyword evidence="5" id="KW-0378">Hydrolase</keyword>
<feature type="transmembrane region" description="Helical" evidence="13">
    <location>
        <begin position="12"/>
        <end position="34"/>
    </location>
</feature>
<dbReference type="CDD" id="cd14549">
    <property type="entry name" value="R5-PTPc-1"/>
    <property type="match status" value="1"/>
</dbReference>
<dbReference type="PROSITE" id="PS50055">
    <property type="entry name" value="TYR_PHOSPHATASE_PTP"/>
    <property type="match status" value="2"/>
</dbReference>
<evidence type="ECO:0000313" key="18">
    <source>
        <dbReference type="RefSeq" id="XP_037884390.1"/>
    </source>
</evidence>
<feature type="domain" description="Fibronectin type-III" evidence="16">
    <location>
        <begin position="440"/>
        <end position="546"/>
    </location>
</feature>
<gene>
    <name evidence="18 19 20 21" type="primary">LOC119634370</name>
</gene>
<dbReference type="PROSITE" id="PS50853">
    <property type="entry name" value="FN3"/>
    <property type="match status" value="4"/>
</dbReference>
<feature type="domain" description="Tyrosine-protein phosphatase" evidence="14">
    <location>
        <begin position="646"/>
        <end position="911"/>
    </location>
</feature>
<protein>
    <recommendedName>
        <fullName evidence="2">protein-tyrosine-phosphatase</fullName>
        <ecNumber evidence="2">3.1.3.48</ecNumber>
    </recommendedName>
</protein>
<dbReference type="SMART" id="SM00060">
    <property type="entry name" value="FN3"/>
    <property type="match status" value="4"/>
</dbReference>
<sequence>MALRISAKYKTHIGLIIYGFMAGFIILVTTPYSLAGRIFDVTNLEYMKIIAEAGKNVTLPCPGVTEHSLVDTLVWKTTTTTIAQFANRIPLLHSPRIQLLSENFSLHFAPAIAADTAEYICLVNDRHIPEAVVDLLVQDVPDPPERPLLISFTSRSVNLSWAHSQHPRNAPVTHFIIETRVGENGQWDQVSPIQTKSNVTSYQVTELIPFTVYSFRLKAVNKLGISPPSKESYYIVTLREAPTGKPVPTSAHNTSSTSVYIAWKPPPPDTILGEFLGYRITYRPRDRNPNDTKEIYIRDSTVESHEILNLEPYTQYKVTVQVFNPEGLGPETTILVMTDEGVPSKPLNLTVLDVTSSSITMSWLPPKNQNGAIAGYHVFHIHENQTGVEIVKRNAADSVIRFELPKLKPFTEYRVIVKAFTTKNEGDSSDQIIQRTDVAGPSAPIVVNLTCHSQDSLTIRWKRPLEYYNNIDFYVIKTKIIGQDTHRDIRINASEKELETAMIIQNLTVFQLYEVKVAAGTTSIINPKKIILGKFSESRKIGLQPNCEKIQPLLRQSHNDYNLAVLVGIIFSCFGIVLIVMAFFLWSRKCFHAAYYYLDDPPHHPNVPQVDWEVPIEIGGEIRAAVPVNEFAKHVASLHADGDIGFSREYEAIQNECVSDDLPCEHSQHPENKRKNRYLNITAYDHSRVHLHPTPGQKKNLDYINANFIDGYQKSRAFVGTQGPLPDTFDCFWRMIWEQRVAIIIMITNLVERGRRKCDMYWPKESIETYGVIQVKLVEEEVMAMYTVRTFQIKHLKLKKKKQANTEKTVYQYHYTNWPDHGTPDHPLPVLNFVKKSSAANPNDAGPIVVHCSAGVGRTGTYIVLDAMLKQIQHKGVVNVFGFLRHIRIQRNFLVQTEEQYIFIHDALVEAIASSETNLRAEQIEELKNCTPYLEQQYRNIIQFQTKDIHIASAMKQVNSIKNRGAIFPIEGSRVHLTPKPGEEGSDYINASWLHGFRRLRDFVVTQHPMTHTLKDFWQMVWDHNAQTIVLLSSLDEINFAQFWPDDTTPIESDYYRVRFLSKTNKSDYVSRDFVIQSIQDDYELNVKMLHCPSWPEMSNPSSIYDFIVDVHERGSDYRNGPIVVVDRYGGAQACTFCAISSLAIEMEYCHMANIYQYTKLYHNKRPGVWTSSEDIRLIYNILALLPRNLQLLKRTAIKTEIEDVTTATPDLYSKICNNGNNETQQLQQQQQQQHHHHHHQQQQHIQNSNHVTINTPPSPTPPQELPEQVNSLQTPTSPSPSSSPYPPESYIKNQAQILRPSPPTLSQLSSASPSPSFNELDQQLNATPTLDNQTVNPNTSNQIPSSPPPNNNSKINHDSSSNFCNSSSSHSPSSSSSSSSFNNTTPSVINDTNENFNNSSNIIKTTNPTTINNGILTTATISTTTITTTTIIPTTAEIVRESSQSPTLASSFNSTTINACNHHHHHHQQQQQQHMFNLLNRSTQYMQNYSPTNMDNVINNYDNIAVYTPPPPPPCSLTTFNGTSTSPVTPPPLPSTAHNIDHNPINTINDYPLGSIDRLTTTTTSAPLITPNGNGIMMTNSVINNPYTNIPSPPYSTSTLTLSANASSSTNDHRNNGACNVHHIHTNLVTDAQSLDIVG</sequence>
<dbReference type="FunFam" id="3.90.190.10:FF:000068">
    <property type="entry name" value="receptor-type tyrosine-protein phosphatase zeta"/>
    <property type="match status" value="1"/>
</dbReference>
<evidence type="ECO:0000256" key="7">
    <source>
        <dbReference type="ARBA" id="ARBA00022989"/>
    </source>
</evidence>
<evidence type="ECO:0000256" key="4">
    <source>
        <dbReference type="ARBA" id="ARBA00022729"/>
    </source>
</evidence>
<keyword evidence="8 13" id="KW-0472">Membrane</keyword>
<dbReference type="GO" id="GO:0016020">
    <property type="term" value="C:membrane"/>
    <property type="evidence" value="ECO:0007669"/>
    <property type="project" value="UniProtKB-SubCell"/>
</dbReference>
<keyword evidence="9" id="KW-0325">Glycoprotein</keyword>
<name>A0A8U0WGS7_9MUSC</name>
<evidence type="ECO:0000313" key="19">
    <source>
        <dbReference type="RefSeq" id="XP_037884391.1"/>
    </source>
</evidence>
<dbReference type="PRINTS" id="PR00700">
    <property type="entry name" value="PRTYPHPHTASE"/>
</dbReference>
<feature type="compositionally biased region" description="Low complexity" evidence="12">
    <location>
        <begin position="1352"/>
        <end position="1410"/>
    </location>
</feature>
<dbReference type="FunFam" id="2.60.40.10:FF:001386">
    <property type="entry name" value="Receptor-type tyrosine-protein phosphatase gamma"/>
    <property type="match status" value="1"/>
</dbReference>
<dbReference type="KEGG" id="gfs:119634370"/>
<dbReference type="CDD" id="cd00063">
    <property type="entry name" value="FN3"/>
    <property type="match status" value="4"/>
</dbReference>
<dbReference type="InterPro" id="IPR016130">
    <property type="entry name" value="Tyr_Pase_AS"/>
</dbReference>
<dbReference type="FunFam" id="2.60.40.10:FF:002711">
    <property type="entry name" value="Receptor-type tyrosine-protein phosphatase gamma"/>
    <property type="match status" value="1"/>
</dbReference>
<feature type="domain" description="Fibronectin type-III" evidence="16">
    <location>
        <begin position="143"/>
        <end position="241"/>
    </location>
</feature>
<feature type="region of interest" description="Disordered" evidence="12">
    <location>
        <begin position="1224"/>
        <end position="1410"/>
    </location>
</feature>
<dbReference type="Gene3D" id="2.60.40.10">
    <property type="entry name" value="Immunoglobulins"/>
    <property type="match status" value="5"/>
</dbReference>
<dbReference type="RefSeq" id="XP_037884391.1">
    <property type="nucleotide sequence ID" value="XM_038028463.1"/>
</dbReference>
<dbReference type="Proteomes" id="UP000092443">
    <property type="component" value="Unplaced"/>
</dbReference>
<dbReference type="Gene3D" id="3.90.190.10">
    <property type="entry name" value="Protein tyrosine phosphatase superfamily"/>
    <property type="match status" value="2"/>
</dbReference>
<dbReference type="PANTHER" id="PTHR19134:SF540">
    <property type="entry name" value="TYROSINE-PROTEIN PHOSPHATASE 99A"/>
    <property type="match status" value="1"/>
</dbReference>
<feature type="transmembrane region" description="Helical" evidence="13">
    <location>
        <begin position="561"/>
        <end position="586"/>
    </location>
</feature>
<comment type="similarity">
    <text evidence="11">Belongs to the protein-tyrosine phosphatase family. Receptor class subfamily.</text>
</comment>
<accession>A0A8U0WGS7</accession>
<dbReference type="InterPro" id="IPR000387">
    <property type="entry name" value="Tyr_Pase_dom"/>
</dbReference>
<keyword evidence="7 13" id="KW-1133">Transmembrane helix</keyword>
<dbReference type="GO" id="GO:0048666">
    <property type="term" value="P:neuron development"/>
    <property type="evidence" value="ECO:0007669"/>
    <property type="project" value="UniProtKB-ARBA"/>
</dbReference>
<evidence type="ECO:0000256" key="6">
    <source>
        <dbReference type="ARBA" id="ARBA00022912"/>
    </source>
</evidence>
<evidence type="ECO:0000256" key="12">
    <source>
        <dbReference type="SAM" id="MobiDB-lite"/>
    </source>
</evidence>
<evidence type="ECO:0000256" key="1">
    <source>
        <dbReference type="ARBA" id="ARBA00004479"/>
    </source>
</evidence>